<comment type="caution">
    <text evidence="5">The sequence shown here is derived from an EMBL/GenBank/DDBJ whole genome shotgun (WGS) entry which is preliminary data.</text>
</comment>
<dbReference type="SUPFAM" id="SSF56801">
    <property type="entry name" value="Acetyl-CoA synthetase-like"/>
    <property type="match status" value="1"/>
</dbReference>
<dbReference type="Pfam" id="PF00501">
    <property type="entry name" value="AMP-binding"/>
    <property type="match status" value="1"/>
</dbReference>
<dbReference type="InterPro" id="IPR042099">
    <property type="entry name" value="ANL_N_sf"/>
</dbReference>
<reference evidence="5 6" key="1">
    <citation type="submission" date="2017-09" db="EMBL/GenBank/DDBJ databases">
        <title>Bacterial strain isolated from the female urinary microbiota.</title>
        <authorList>
            <person name="Thomas-White K."/>
            <person name="Kumar N."/>
            <person name="Forster S."/>
            <person name="Putonti C."/>
            <person name="Lawley T."/>
            <person name="Wolfe A.J."/>
        </authorList>
    </citation>
    <scope>NUCLEOTIDE SEQUENCE [LARGE SCALE GENOMIC DNA]</scope>
    <source>
        <strain evidence="5 6">UMB1301</strain>
    </source>
</reference>
<dbReference type="Gene3D" id="3.40.50.12780">
    <property type="entry name" value="N-terminal domain of ligase-like"/>
    <property type="match status" value="1"/>
</dbReference>
<dbReference type="EMBL" id="PNHK01000001">
    <property type="protein sequence ID" value="PMD06640.1"/>
    <property type="molecule type" value="Genomic_DNA"/>
</dbReference>
<dbReference type="RefSeq" id="WP_102238282.1">
    <property type="nucleotide sequence ID" value="NZ_PNHK01000001.1"/>
</dbReference>
<dbReference type="PROSITE" id="PS00455">
    <property type="entry name" value="AMP_BINDING"/>
    <property type="match status" value="1"/>
</dbReference>
<dbReference type="PANTHER" id="PTHR43767">
    <property type="entry name" value="LONG-CHAIN-FATTY-ACID--COA LIGASE"/>
    <property type="match status" value="1"/>
</dbReference>
<proteinExistence type="inferred from homology"/>
<dbReference type="OrthoDB" id="9803968at2"/>
<evidence type="ECO:0000313" key="5">
    <source>
        <dbReference type="EMBL" id="PMD06640.1"/>
    </source>
</evidence>
<dbReference type="AlphaFoldDB" id="A0A2N6VR74"/>
<comment type="similarity">
    <text evidence="1">Belongs to the ATP-dependent AMP-binding enzyme family.</text>
</comment>
<protein>
    <submittedName>
        <fullName evidence="5">Acyl-CoA synthetase</fullName>
    </submittedName>
</protein>
<dbReference type="InterPro" id="IPR020845">
    <property type="entry name" value="AMP-binding_CS"/>
</dbReference>
<evidence type="ECO:0000313" key="6">
    <source>
        <dbReference type="Proteomes" id="UP000235598"/>
    </source>
</evidence>
<dbReference type="Gene3D" id="3.30.300.30">
    <property type="match status" value="1"/>
</dbReference>
<evidence type="ECO:0000256" key="1">
    <source>
        <dbReference type="ARBA" id="ARBA00006432"/>
    </source>
</evidence>
<dbReference type="InterPro" id="IPR025110">
    <property type="entry name" value="AMP-bd_C"/>
</dbReference>
<name>A0A2N6VR74_9MICO</name>
<dbReference type="InterPro" id="IPR045851">
    <property type="entry name" value="AMP-bd_C_sf"/>
</dbReference>
<dbReference type="InterPro" id="IPR050237">
    <property type="entry name" value="ATP-dep_AMP-bd_enzyme"/>
</dbReference>
<evidence type="ECO:0000259" key="3">
    <source>
        <dbReference type="Pfam" id="PF00501"/>
    </source>
</evidence>
<evidence type="ECO:0000259" key="4">
    <source>
        <dbReference type="Pfam" id="PF13193"/>
    </source>
</evidence>
<dbReference type="PANTHER" id="PTHR43767:SF1">
    <property type="entry name" value="NONRIBOSOMAL PEPTIDE SYNTHASE PES1 (EUROFUNG)-RELATED"/>
    <property type="match status" value="1"/>
</dbReference>
<feature type="domain" description="AMP-dependent synthetase/ligase" evidence="3">
    <location>
        <begin position="35"/>
        <end position="415"/>
    </location>
</feature>
<gene>
    <name evidence="5" type="ORF">CJ199_04620</name>
</gene>
<dbReference type="Proteomes" id="UP000235598">
    <property type="component" value="Unassembled WGS sequence"/>
</dbReference>
<organism evidence="5 6">
    <name type="scientific">Brevibacterium paucivorans</name>
    <dbReference type="NCBI Taxonomy" id="170994"/>
    <lineage>
        <taxon>Bacteria</taxon>
        <taxon>Bacillati</taxon>
        <taxon>Actinomycetota</taxon>
        <taxon>Actinomycetes</taxon>
        <taxon>Micrococcales</taxon>
        <taxon>Brevibacteriaceae</taxon>
        <taxon>Brevibacterium</taxon>
    </lineage>
</organism>
<evidence type="ECO:0000256" key="2">
    <source>
        <dbReference type="ARBA" id="ARBA00022598"/>
    </source>
</evidence>
<dbReference type="InterPro" id="IPR000873">
    <property type="entry name" value="AMP-dep_synth/lig_dom"/>
</dbReference>
<accession>A0A2N6VR74</accession>
<dbReference type="Pfam" id="PF13193">
    <property type="entry name" value="AMP-binding_C"/>
    <property type="match status" value="1"/>
</dbReference>
<feature type="domain" description="AMP-binding enzyme C-terminal" evidence="4">
    <location>
        <begin position="465"/>
        <end position="540"/>
    </location>
</feature>
<dbReference type="GO" id="GO:0016878">
    <property type="term" value="F:acid-thiol ligase activity"/>
    <property type="evidence" value="ECO:0007669"/>
    <property type="project" value="UniProtKB-ARBA"/>
</dbReference>
<dbReference type="FunFam" id="3.30.300.30:FF:000008">
    <property type="entry name" value="2,3-dihydroxybenzoate-AMP ligase"/>
    <property type="match status" value="1"/>
</dbReference>
<keyword evidence="2" id="KW-0436">Ligase</keyword>
<sequence>MSWIDEKPWIKTAYDNPEDATPIPLTPPLDLWIDAVNEVPEHPAIYYYGTELTYSEVDRMSNAFAAYLSQNGFGEGDPLGVYLQNVPHYMITVIAVWKLGGVVVPLNPMYRDELDHIFSDSGVKALVVSAAAYMDRVKDHTGDIPLVVTVGEHDFVTTNEPAIFDMFPQQIDTGKPDFLAVLKEHDGATVTVNKRAHDPDAVGLIGYTSGTSGKSKGALLPFKGLGVNSLMLVYRYKFEPKLTFYQMAPVFHITGFVCIFLSAISTKATLVLNYRFDPAVALKQFRETRPVYMAGPATAFTALLAQPDFTPDDFSSFRSIMSGGAALPEGLVKKFEERAGIYVGQGYGLTETSAQCITVPHWLRAPVDPESGNLSCGLPSVDAHVRIAREDGSDCDPGEVGEVYVSGPMVAHCYLNNPTATETDIPDGELHTGDVGFMDKDGWVYIVDRKKDMINASGFKVWPREVEDVLYLHPAVSEAAVVGVPDDYRGENVVAFVTLRAGEDVTEDQIIEHCRKHLAAYKAPRQVNFIDALPKTASGKILRREMRAVAADH</sequence>